<gene>
    <name evidence="8" type="ORF">GUITHDRAFT_104010</name>
</gene>
<dbReference type="AlphaFoldDB" id="L1JP06"/>
<dbReference type="EnsemblProtists" id="EKX50197">
    <property type="protein sequence ID" value="EKX50197"/>
    <property type="gene ID" value="GUITHDRAFT_104010"/>
</dbReference>
<keyword evidence="10" id="KW-1185">Reference proteome</keyword>
<evidence type="ECO:0000313" key="9">
    <source>
        <dbReference type="EnsemblProtists" id="EKX50197"/>
    </source>
</evidence>
<dbReference type="PANTHER" id="PTHR12466">
    <property type="entry name" value="CDC73 DOMAIN PROTEIN"/>
    <property type="match status" value="1"/>
</dbReference>
<dbReference type="EMBL" id="JH992979">
    <property type="protein sequence ID" value="EKX50197.1"/>
    <property type="molecule type" value="Genomic_DNA"/>
</dbReference>
<evidence type="ECO:0000313" key="10">
    <source>
        <dbReference type="Proteomes" id="UP000011087"/>
    </source>
</evidence>
<dbReference type="PaxDb" id="55529-EKX50197"/>
<feature type="domain" description="Paf1 complex subunit Cdc73 N-terminal" evidence="7">
    <location>
        <begin position="1"/>
        <end position="205"/>
    </location>
</feature>
<keyword evidence="4" id="KW-0539">Nucleus</keyword>
<dbReference type="GO" id="GO:0000993">
    <property type="term" value="F:RNA polymerase II complex binding"/>
    <property type="evidence" value="ECO:0007669"/>
    <property type="project" value="TreeGrafter"/>
</dbReference>
<dbReference type="KEGG" id="gtt:GUITHDRAFT_104010"/>
<dbReference type="STRING" id="905079.L1JP06"/>
<dbReference type="RefSeq" id="XP_005837177.1">
    <property type="nucleotide sequence ID" value="XM_005837120.1"/>
</dbReference>
<evidence type="ECO:0000256" key="3">
    <source>
        <dbReference type="ARBA" id="ARBA00023163"/>
    </source>
</evidence>
<dbReference type="HOGENOM" id="CLU_025849_0_1_1"/>
<dbReference type="eggNOG" id="KOG3786">
    <property type="taxonomic scope" value="Eukaryota"/>
</dbReference>
<accession>L1JP06</accession>
<dbReference type="InterPro" id="IPR031336">
    <property type="entry name" value="CDC73_C"/>
</dbReference>
<dbReference type="Gene3D" id="3.40.50.11990">
    <property type="entry name" value="RNA polymerase II accessory factor, Cdc73 C-terminal domain"/>
    <property type="match status" value="1"/>
</dbReference>
<dbReference type="GO" id="GO:0016593">
    <property type="term" value="C:Cdc73/Paf1 complex"/>
    <property type="evidence" value="ECO:0007669"/>
    <property type="project" value="InterPro"/>
</dbReference>
<dbReference type="Proteomes" id="UP000011087">
    <property type="component" value="Unassembled WGS sequence"/>
</dbReference>
<dbReference type="OMA" id="CAFHLKY"/>
<sequence length="479" mass="53684">MSDPLSILREHIIQKKSISHDENTVFLGDLKFPRSTTTKYKQDRGRGDPYTLEALYFLHLKQHLAGATNARAYNEESSKLGFAKVLLADQRDALAYLTGKQETSENLVSAEDISSIAPGSQPVKASERVPEKRPRDEPQLNLSDENMVAAKKKFAERVDALVLRPIENTKESRTLVEDEKQEAFSSPFVRADAAVTRTLIEQERVHTSLKTFANCAPGKELKSLKDFVGSAYSKSSRAVNGAKAAMPGSNAQPTRRDRYNVDAPDAYKAAGMDQMLLKAEQRKGTSLLATSQPAKSTAQLSSNRPTRWEPIIVVPQAQSSLINKWNAKILLEEGKYRSKEDVRKSGADPDSLATVTHMEDQEMQRYRIVDNVDALGGEEWNRIVAVFVQGSDWQFKNPKWNSIGGNITGLFNRVSGFHLIYSKDPEQPNIKKWNVKKLTIDRNLRHLDAQAMNQFWETLKHNNRLSSQVGVGLRSCVES</sequence>
<feature type="compositionally biased region" description="Basic and acidic residues" evidence="5">
    <location>
        <begin position="125"/>
        <end position="138"/>
    </location>
</feature>
<dbReference type="GeneID" id="17307023"/>
<reference evidence="8 10" key="1">
    <citation type="journal article" date="2012" name="Nature">
        <title>Algal genomes reveal evolutionary mosaicism and the fate of nucleomorphs.</title>
        <authorList>
            <consortium name="DOE Joint Genome Institute"/>
            <person name="Curtis B.A."/>
            <person name="Tanifuji G."/>
            <person name="Burki F."/>
            <person name="Gruber A."/>
            <person name="Irimia M."/>
            <person name="Maruyama S."/>
            <person name="Arias M.C."/>
            <person name="Ball S.G."/>
            <person name="Gile G.H."/>
            <person name="Hirakawa Y."/>
            <person name="Hopkins J.F."/>
            <person name="Kuo A."/>
            <person name="Rensing S.A."/>
            <person name="Schmutz J."/>
            <person name="Symeonidi A."/>
            <person name="Elias M."/>
            <person name="Eveleigh R.J."/>
            <person name="Herman E.K."/>
            <person name="Klute M.J."/>
            <person name="Nakayama T."/>
            <person name="Obornik M."/>
            <person name="Reyes-Prieto A."/>
            <person name="Armbrust E.V."/>
            <person name="Aves S.J."/>
            <person name="Beiko R.G."/>
            <person name="Coutinho P."/>
            <person name="Dacks J.B."/>
            <person name="Durnford D.G."/>
            <person name="Fast N.M."/>
            <person name="Green B.R."/>
            <person name="Grisdale C.J."/>
            <person name="Hempel F."/>
            <person name="Henrissat B."/>
            <person name="Hoppner M.P."/>
            <person name="Ishida K."/>
            <person name="Kim E."/>
            <person name="Koreny L."/>
            <person name="Kroth P.G."/>
            <person name="Liu Y."/>
            <person name="Malik S.B."/>
            <person name="Maier U.G."/>
            <person name="McRose D."/>
            <person name="Mock T."/>
            <person name="Neilson J.A."/>
            <person name="Onodera N.T."/>
            <person name="Poole A.M."/>
            <person name="Pritham E.J."/>
            <person name="Richards T.A."/>
            <person name="Rocap G."/>
            <person name="Roy S.W."/>
            <person name="Sarai C."/>
            <person name="Schaack S."/>
            <person name="Shirato S."/>
            <person name="Slamovits C.H."/>
            <person name="Spencer D.F."/>
            <person name="Suzuki S."/>
            <person name="Worden A.Z."/>
            <person name="Zauner S."/>
            <person name="Barry K."/>
            <person name="Bell C."/>
            <person name="Bharti A.K."/>
            <person name="Crow J.A."/>
            <person name="Grimwood J."/>
            <person name="Kramer R."/>
            <person name="Lindquist E."/>
            <person name="Lucas S."/>
            <person name="Salamov A."/>
            <person name="McFadden G.I."/>
            <person name="Lane C.E."/>
            <person name="Keeling P.J."/>
            <person name="Gray M.W."/>
            <person name="Grigoriev I.V."/>
            <person name="Archibald J.M."/>
        </authorList>
    </citation>
    <scope>NUCLEOTIDE SEQUENCE</scope>
    <source>
        <strain evidence="8 10">CCMP2712</strain>
    </source>
</reference>
<proteinExistence type="inferred from homology"/>
<dbReference type="GO" id="GO:0006368">
    <property type="term" value="P:transcription elongation by RNA polymerase II"/>
    <property type="evidence" value="ECO:0007669"/>
    <property type="project" value="InterPro"/>
</dbReference>
<dbReference type="InterPro" id="IPR032041">
    <property type="entry name" value="Cdc73_N"/>
</dbReference>
<dbReference type="Pfam" id="PF16050">
    <property type="entry name" value="CDC73_N"/>
    <property type="match status" value="1"/>
</dbReference>
<reference evidence="9" key="3">
    <citation type="submission" date="2015-06" db="UniProtKB">
        <authorList>
            <consortium name="EnsemblProtists"/>
        </authorList>
    </citation>
    <scope>IDENTIFICATION</scope>
</reference>
<name>L1JP06_GUITC</name>
<keyword evidence="3" id="KW-0804">Transcription</keyword>
<reference evidence="10" key="2">
    <citation type="submission" date="2012-11" db="EMBL/GenBank/DDBJ databases">
        <authorList>
            <person name="Kuo A."/>
            <person name="Curtis B.A."/>
            <person name="Tanifuji G."/>
            <person name="Burki F."/>
            <person name="Gruber A."/>
            <person name="Irimia M."/>
            <person name="Maruyama S."/>
            <person name="Arias M.C."/>
            <person name="Ball S.G."/>
            <person name="Gile G.H."/>
            <person name="Hirakawa Y."/>
            <person name="Hopkins J.F."/>
            <person name="Rensing S.A."/>
            <person name="Schmutz J."/>
            <person name="Symeonidi A."/>
            <person name="Elias M."/>
            <person name="Eveleigh R.J."/>
            <person name="Herman E.K."/>
            <person name="Klute M.J."/>
            <person name="Nakayama T."/>
            <person name="Obornik M."/>
            <person name="Reyes-Prieto A."/>
            <person name="Armbrust E.V."/>
            <person name="Aves S.J."/>
            <person name="Beiko R.G."/>
            <person name="Coutinho P."/>
            <person name="Dacks J.B."/>
            <person name="Durnford D.G."/>
            <person name="Fast N.M."/>
            <person name="Green B.R."/>
            <person name="Grisdale C."/>
            <person name="Hempe F."/>
            <person name="Henrissat B."/>
            <person name="Hoppner M.P."/>
            <person name="Ishida K.-I."/>
            <person name="Kim E."/>
            <person name="Koreny L."/>
            <person name="Kroth P.G."/>
            <person name="Liu Y."/>
            <person name="Malik S.-B."/>
            <person name="Maier U.G."/>
            <person name="McRose D."/>
            <person name="Mock T."/>
            <person name="Neilson J.A."/>
            <person name="Onodera N.T."/>
            <person name="Poole A.M."/>
            <person name="Pritham E.J."/>
            <person name="Richards T.A."/>
            <person name="Rocap G."/>
            <person name="Roy S.W."/>
            <person name="Sarai C."/>
            <person name="Schaack S."/>
            <person name="Shirato S."/>
            <person name="Slamovits C.H."/>
            <person name="Spencer D.F."/>
            <person name="Suzuki S."/>
            <person name="Worden A.Z."/>
            <person name="Zauner S."/>
            <person name="Barry K."/>
            <person name="Bell C."/>
            <person name="Bharti A.K."/>
            <person name="Crow J.A."/>
            <person name="Grimwood J."/>
            <person name="Kramer R."/>
            <person name="Lindquist E."/>
            <person name="Lucas S."/>
            <person name="Salamov A."/>
            <person name="McFadden G.I."/>
            <person name="Lane C.E."/>
            <person name="Keeling P.J."/>
            <person name="Gray M.W."/>
            <person name="Grigoriev I.V."/>
            <person name="Archibald J.M."/>
        </authorList>
    </citation>
    <scope>NUCLEOTIDE SEQUENCE</scope>
    <source>
        <strain evidence="10">CCMP2712</strain>
    </source>
</reference>
<dbReference type="InterPro" id="IPR007852">
    <property type="entry name" value="Cdc73/Parafibromin"/>
</dbReference>
<evidence type="ECO:0000313" key="8">
    <source>
        <dbReference type="EMBL" id="EKX50197.1"/>
    </source>
</evidence>
<organism evidence="8">
    <name type="scientific">Guillardia theta (strain CCMP2712)</name>
    <name type="common">Cryptophyte</name>
    <dbReference type="NCBI Taxonomy" id="905079"/>
    <lineage>
        <taxon>Eukaryota</taxon>
        <taxon>Cryptophyceae</taxon>
        <taxon>Pyrenomonadales</taxon>
        <taxon>Geminigeraceae</taxon>
        <taxon>Guillardia</taxon>
    </lineage>
</organism>
<evidence type="ECO:0008006" key="11">
    <source>
        <dbReference type="Google" id="ProtNLM"/>
    </source>
</evidence>
<evidence type="ECO:0000259" key="7">
    <source>
        <dbReference type="Pfam" id="PF16050"/>
    </source>
</evidence>
<evidence type="ECO:0000259" key="6">
    <source>
        <dbReference type="Pfam" id="PF05179"/>
    </source>
</evidence>
<comment type="similarity">
    <text evidence="2">Belongs to the CDC73 family.</text>
</comment>
<protein>
    <recommendedName>
        <fullName evidence="11">Cell division control protein 73 C-terminal domain-containing protein</fullName>
    </recommendedName>
</protein>
<comment type="subcellular location">
    <subcellularLocation>
        <location evidence="1">Nucleus</location>
    </subcellularLocation>
</comment>
<evidence type="ECO:0000256" key="5">
    <source>
        <dbReference type="SAM" id="MobiDB-lite"/>
    </source>
</evidence>
<dbReference type="OrthoDB" id="2186602at2759"/>
<dbReference type="GO" id="GO:0032968">
    <property type="term" value="P:positive regulation of transcription elongation by RNA polymerase II"/>
    <property type="evidence" value="ECO:0007669"/>
    <property type="project" value="TreeGrafter"/>
</dbReference>
<dbReference type="InterPro" id="IPR038103">
    <property type="entry name" value="CDC73_C_sf"/>
</dbReference>
<dbReference type="PANTHER" id="PTHR12466:SF8">
    <property type="entry name" value="PARAFIBROMIN"/>
    <property type="match status" value="1"/>
</dbReference>
<evidence type="ECO:0000256" key="2">
    <source>
        <dbReference type="ARBA" id="ARBA00010427"/>
    </source>
</evidence>
<evidence type="ECO:0000256" key="1">
    <source>
        <dbReference type="ARBA" id="ARBA00004123"/>
    </source>
</evidence>
<evidence type="ECO:0000256" key="4">
    <source>
        <dbReference type="ARBA" id="ARBA00023242"/>
    </source>
</evidence>
<feature type="region of interest" description="Disordered" evidence="5">
    <location>
        <begin position="116"/>
        <end position="139"/>
    </location>
</feature>
<feature type="domain" description="Cell division control protein 73 C-terminal" evidence="6">
    <location>
        <begin position="309"/>
        <end position="461"/>
    </location>
</feature>
<dbReference type="Pfam" id="PF05179">
    <property type="entry name" value="CDC73_C"/>
    <property type="match status" value="1"/>
</dbReference>